<evidence type="ECO:0000256" key="2">
    <source>
        <dbReference type="SAM" id="SignalP"/>
    </source>
</evidence>
<sequence length="101" mass="11053">MSRWPLLLCVAMWTVLLTLTVAVASFAPVIAFVTAISPSSCKADGFVRITLDYPKEVMCFPANMVRRSKLDFLLPTLFAALVVAASACVVRSLGLWESDRD</sequence>
<evidence type="ECO:0000256" key="1">
    <source>
        <dbReference type="SAM" id="Phobius"/>
    </source>
</evidence>
<proteinExistence type="predicted"/>
<dbReference type="PANTHER" id="PTHR34658:SF5">
    <property type="entry name" value="PROTEIN, PUTATIVE-RELATED"/>
    <property type="match status" value="1"/>
</dbReference>
<keyword evidence="1" id="KW-0472">Membrane</keyword>
<feature type="signal peptide" evidence="2">
    <location>
        <begin position="1"/>
        <end position="22"/>
    </location>
</feature>
<keyword evidence="2" id="KW-0732">Signal</keyword>
<reference evidence="3" key="1">
    <citation type="submission" date="2018-02" db="EMBL/GenBank/DDBJ databases">
        <authorList>
            <person name="Cohen D.B."/>
            <person name="Kent A.D."/>
        </authorList>
    </citation>
    <scope>NUCLEOTIDE SEQUENCE</scope>
</reference>
<dbReference type="AlphaFoldDB" id="A0A2N9HT21"/>
<accession>A0A2N9HT21</accession>
<organism evidence="3">
    <name type="scientific">Fagus sylvatica</name>
    <name type="common">Beechnut</name>
    <dbReference type="NCBI Taxonomy" id="28930"/>
    <lineage>
        <taxon>Eukaryota</taxon>
        <taxon>Viridiplantae</taxon>
        <taxon>Streptophyta</taxon>
        <taxon>Embryophyta</taxon>
        <taxon>Tracheophyta</taxon>
        <taxon>Spermatophyta</taxon>
        <taxon>Magnoliopsida</taxon>
        <taxon>eudicotyledons</taxon>
        <taxon>Gunneridae</taxon>
        <taxon>Pentapetalae</taxon>
        <taxon>rosids</taxon>
        <taxon>fabids</taxon>
        <taxon>Fagales</taxon>
        <taxon>Fagaceae</taxon>
        <taxon>Fagus</taxon>
    </lineage>
</organism>
<dbReference type="PANTHER" id="PTHR34658">
    <property type="entry name" value="OS01G0151800 PROTEIN"/>
    <property type="match status" value="1"/>
</dbReference>
<evidence type="ECO:0008006" key="4">
    <source>
        <dbReference type="Google" id="ProtNLM"/>
    </source>
</evidence>
<feature type="chain" id="PRO_5014647225" description="CASP-like protein" evidence="2">
    <location>
        <begin position="23"/>
        <end position="101"/>
    </location>
</feature>
<keyword evidence="1" id="KW-0812">Transmembrane</keyword>
<protein>
    <recommendedName>
        <fullName evidence="4">CASP-like protein</fullName>
    </recommendedName>
</protein>
<gene>
    <name evidence="3" type="ORF">FSB_LOCUS42683</name>
</gene>
<feature type="transmembrane region" description="Helical" evidence="1">
    <location>
        <begin position="72"/>
        <end position="96"/>
    </location>
</feature>
<name>A0A2N9HT21_FAGSY</name>
<keyword evidence="1" id="KW-1133">Transmembrane helix</keyword>
<evidence type="ECO:0000313" key="3">
    <source>
        <dbReference type="EMBL" id="SPD14801.1"/>
    </source>
</evidence>
<dbReference type="EMBL" id="OIVN01003995">
    <property type="protein sequence ID" value="SPD14801.1"/>
    <property type="molecule type" value="Genomic_DNA"/>
</dbReference>